<dbReference type="AlphaFoldDB" id="A0A1F5H0S7"/>
<proteinExistence type="predicted"/>
<dbReference type="EMBL" id="MFBO01000027">
    <property type="protein sequence ID" value="OGD97644.1"/>
    <property type="molecule type" value="Genomic_DNA"/>
</dbReference>
<name>A0A1F5H0S7_9BACT</name>
<dbReference type="GO" id="GO:0006355">
    <property type="term" value="P:regulation of DNA-templated transcription"/>
    <property type="evidence" value="ECO:0007669"/>
    <property type="project" value="InterPro"/>
</dbReference>
<gene>
    <name evidence="2" type="ORF">A3A49_01515</name>
</gene>
<accession>A0A1F5H0S7</accession>
<comment type="caution">
    <text evidence="2">The sequence shown here is derived from an EMBL/GenBank/DDBJ whole genome shotgun (WGS) entry which is preliminary data.</text>
</comment>
<evidence type="ECO:0000313" key="3">
    <source>
        <dbReference type="Proteomes" id="UP000176740"/>
    </source>
</evidence>
<organism evidence="2 3">
    <name type="scientific">Candidatus Curtissbacteria bacterium RIFCSPLOWO2_01_FULL_38_11b</name>
    <dbReference type="NCBI Taxonomy" id="1797725"/>
    <lineage>
        <taxon>Bacteria</taxon>
        <taxon>Candidatus Curtissiibacteriota</taxon>
    </lineage>
</organism>
<evidence type="ECO:0000259" key="1">
    <source>
        <dbReference type="Pfam" id="PF00196"/>
    </source>
</evidence>
<dbReference type="Proteomes" id="UP000176740">
    <property type="component" value="Unassembled WGS sequence"/>
</dbReference>
<reference evidence="2 3" key="1">
    <citation type="journal article" date="2016" name="Nat. Commun.">
        <title>Thousands of microbial genomes shed light on interconnected biogeochemical processes in an aquifer system.</title>
        <authorList>
            <person name="Anantharaman K."/>
            <person name="Brown C.T."/>
            <person name="Hug L.A."/>
            <person name="Sharon I."/>
            <person name="Castelle C.J."/>
            <person name="Probst A.J."/>
            <person name="Thomas B.C."/>
            <person name="Singh A."/>
            <person name="Wilkins M.J."/>
            <person name="Karaoz U."/>
            <person name="Brodie E.L."/>
            <person name="Williams K.H."/>
            <person name="Hubbard S.S."/>
            <person name="Banfield J.F."/>
        </authorList>
    </citation>
    <scope>NUCLEOTIDE SEQUENCE [LARGE SCALE GENOMIC DNA]</scope>
</reference>
<dbReference type="STRING" id="1797725.A3A49_01515"/>
<feature type="domain" description="HTH luxR-type" evidence="1">
    <location>
        <begin position="17"/>
        <end position="62"/>
    </location>
</feature>
<dbReference type="Pfam" id="PF00196">
    <property type="entry name" value="GerE"/>
    <property type="match status" value="1"/>
</dbReference>
<dbReference type="InterPro" id="IPR000792">
    <property type="entry name" value="Tscrpt_reg_LuxR_C"/>
</dbReference>
<evidence type="ECO:0000313" key="2">
    <source>
        <dbReference type="EMBL" id="OGD97644.1"/>
    </source>
</evidence>
<sequence>MDKEGYRRKFGPEGTSLFTNRQLEMLQLAVKGVESSKDFSTIMGISLESVSSLKEHITQRLEERGVVPVSFRRAIAESIWRGLVDTSRLPTQTAAGLTDVEANLVAFITTGYDTNYIREQLHLTRIYYKLVKGSILKKLKVKNLNQAAAVTAIEMMRLRSTNNAYV</sequence>
<protein>
    <recommendedName>
        <fullName evidence="1">HTH luxR-type domain-containing protein</fullName>
    </recommendedName>
</protein>